<comment type="caution">
    <text evidence="1">The sequence shown here is derived from an EMBL/GenBank/DDBJ whole genome shotgun (WGS) entry which is preliminary data.</text>
</comment>
<dbReference type="Proteomes" id="UP001143463">
    <property type="component" value="Unassembled WGS sequence"/>
</dbReference>
<evidence type="ECO:0008006" key="3">
    <source>
        <dbReference type="Google" id="ProtNLM"/>
    </source>
</evidence>
<evidence type="ECO:0000313" key="2">
    <source>
        <dbReference type="Proteomes" id="UP001143463"/>
    </source>
</evidence>
<reference evidence="1" key="2">
    <citation type="submission" date="2023-01" db="EMBL/GenBank/DDBJ databases">
        <authorList>
            <person name="Sun Q."/>
            <person name="Evtushenko L."/>
        </authorList>
    </citation>
    <scope>NUCLEOTIDE SEQUENCE</scope>
    <source>
        <strain evidence="1">VKM Ac-1069</strain>
    </source>
</reference>
<dbReference type="AlphaFoldDB" id="A0A9W6KXR7"/>
<reference evidence="1" key="1">
    <citation type="journal article" date="2014" name="Int. J. Syst. Evol. Microbiol.">
        <title>Complete genome sequence of Corynebacterium casei LMG S-19264T (=DSM 44701T), isolated from a smear-ripened cheese.</title>
        <authorList>
            <consortium name="US DOE Joint Genome Institute (JGI-PGF)"/>
            <person name="Walter F."/>
            <person name="Albersmeier A."/>
            <person name="Kalinowski J."/>
            <person name="Ruckert C."/>
        </authorList>
    </citation>
    <scope>NUCLEOTIDE SEQUENCE</scope>
    <source>
        <strain evidence="1">VKM Ac-1069</strain>
    </source>
</reference>
<sequence>MSVVVMITLPGVREDRLLEVNRSHEAAMKRIIEDAQAKGAVHHAFSVTEDGACVVIDEWSSREAFDEFFAAQQEIPEIMRESGATGSPAITSYRLLETSDRF</sequence>
<gene>
    <name evidence="1" type="ORF">GCM10017577_10860</name>
</gene>
<dbReference type="RefSeq" id="WP_037043528.1">
    <property type="nucleotide sequence ID" value="NZ_BAAAUZ010000011.1"/>
</dbReference>
<accession>A0A9W6KXR7</accession>
<name>A0A9W6KXR7_9PSEU</name>
<organism evidence="1 2">
    <name type="scientific">Pseudonocardia halophobica</name>
    <dbReference type="NCBI Taxonomy" id="29401"/>
    <lineage>
        <taxon>Bacteria</taxon>
        <taxon>Bacillati</taxon>
        <taxon>Actinomycetota</taxon>
        <taxon>Actinomycetes</taxon>
        <taxon>Pseudonocardiales</taxon>
        <taxon>Pseudonocardiaceae</taxon>
        <taxon>Pseudonocardia</taxon>
    </lineage>
</organism>
<dbReference type="SUPFAM" id="SSF54909">
    <property type="entry name" value="Dimeric alpha+beta barrel"/>
    <property type="match status" value="1"/>
</dbReference>
<proteinExistence type="predicted"/>
<keyword evidence="2" id="KW-1185">Reference proteome</keyword>
<evidence type="ECO:0000313" key="1">
    <source>
        <dbReference type="EMBL" id="GLL09946.1"/>
    </source>
</evidence>
<dbReference type="EMBL" id="BSFQ01000003">
    <property type="protein sequence ID" value="GLL09946.1"/>
    <property type="molecule type" value="Genomic_DNA"/>
</dbReference>
<protein>
    <recommendedName>
        <fullName evidence="3">Quinol monooxygenase YgiN</fullName>
    </recommendedName>
</protein>
<dbReference type="InterPro" id="IPR011008">
    <property type="entry name" value="Dimeric_a/b-barrel"/>
</dbReference>